<evidence type="ECO:0000256" key="2">
    <source>
        <dbReference type="ARBA" id="ARBA00022603"/>
    </source>
</evidence>
<evidence type="ECO:0000313" key="5">
    <source>
        <dbReference type="Proteomes" id="UP000274131"/>
    </source>
</evidence>
<organism evidence="6">
    <name type="scientific">Enterobius vermicularis</name>
    <name type="common">Human pinworm</name>
    <dbReference type="NCBI Taxonomy" id="51028"/>
    <lineage>
        <taxon>Eukaryota</taxon>
        <taxon>Metazoa</taxon>
        <taxon>Ecdysozoa</taxon>
        <taxon>Nematoda</taxon>
        <taxon>Chromadorea</taxon>
        <taxon>Rhabditida</taxon>
        <taxon>Spirurina</taxon>
        <taxon>Oxyuridomorpha</taxon>
        <taxon>Oxyuroidea</taxon>
        <taxon>Oxyuridae</taxon>
        <taxon>Enterobius</taxon>
    </lineage>
</organism>
<evidence type="ECO:0000256" key="3">
    <source>
        <dbReference type="ARBA" id="ARBA00022679"/>
    </source>
</evidence>
<dbReference type="Gene3D" id="3.40.50.150">
    <property type="entry name" value="Vaccinia Virus protein VP39"/>
    <property type="match status" value="1"/>
</dbReference>
<evidence type="ECO:0000256" key="1">
    <source>
        <dbReference type="ARBA" id="ARBA00008361"/>
    </source>
</evidence>
<dbReference type="OrthoDB" id="411785at2759"/>
<keyword evidence="5" id="KW-1185">Reference proteome</keyword>
<dbReference type="EMBL" id="UXUI01007635">
    <property type="protein sequence ID" value="VDD88461.1"/>
    <property type="molecule type" value="Genomic_DNA"/>
</dbReference>
<dbReference type="WBParaSite" id="EVEC_0000389601-mRNA-1">
    <property type="protein sequence ID" value="EVEC_0000389601-mRNA-1"/>
    <property type="gene ID" value="EVEC_0000389601"/>
</dbReference>
<keyword evidence="3" id="KW-0808">Transferase</keyword>
<dbReference type="SUPFAM" id="SSF53335">
    <property type="entry name" value="S-adenosyl-L-methionine-dependent methyltransferases"/>
    <property type="match status" value="1"/>
</dbReference>
<accession>A0A0N4V1Q7</accession>
<dbReference type="InterPro" id="IPR029063">
    <property type="entry name" value="SAM-dependent_MTases_sf"/>
</dbReference>
<sequence length="389" mass="43451">MNEVVHEGKKGCISGNCGRSHERLVCSLWQEDQNYGRVYKPRTIVLENSKRQLGNILEDICSDLTKICYTISDSIDTDRHVFLRSLSVKGTVDEAETLVALKVPSGKTVLAGNKAIQMLCWVTYFEPILELIDSDATQSDTRKWEVQHLQPQAQYIATMIVASFATSALSFNAGNNLSSNVVLIGLGGGSLSMFLREKFTMVNATVIEIDPTVTRIAQRWFQAVNDSGHLIIVGDGRRFLEDAASKGQRFDVIFLDACGSDKLLSCPLVGFLADNVLMTIAARILSPSGAFVFNLLSEADEEMVFEMVSYFEVSHFYLFIISFVLKRFGMVSRLIEEANTVVACIPSKSTLPTFSHPEFAGRSQRLWKDFEFDRIFGDDEQFTIVNNKN</sequence>
<proteinExistence type="inferred from homology"/>
<dbReference type="PANTHER" id="PTHR12176">
    <property type="entry name" value="SAM-DEPENDENT METHYLTRANSFERASE SUPERFAMILY PROTEIN"/>
    <property type="match status" value="1"/>
</dbReference>
<reference evidence="6" key="1">
    <citation type="submission" date="2017-02" db="UniProtKB">
        <authorList>
            <consortium name="WormBaseParasite"/>
        </authorList>
    </citation>
    <scope>IDENTIFICATION</scope>
</reference>
<dbReference type="InterPro" id="IPR051419">
    <property type="entry name" value="Lys/N-term_MeTrsfase_sf"/>
</dbReference>
<dbReference type="NCBIfam" id="NF037959">
    <property type="entry name" value="MFS_SpdSyn"/>
    <property type="match status" value="1"/>
</dbReference>
<name>A0A0N4V1Q7_ENTVE</name>
<comment type="similarity">
    <text evidence="1">Belongs to the methyltransferase superfamily.</text>
</comment>
<gene>
    <name evidence="4" type="ORF">EVEC_LOCUS3604</name>
</gene>
<keyword evidence="2" id="KW-0489">Methyltransferase</keyword>
<reference evidence="4 5" key="2">
    <citation type="submission" date="2018-10" db="EMBL/GenBank/DDBJ databases">
        <authorList>
            <consortium name="Pathogen Informatics"/>
        </authorList>
    </citation>
    <scope>NUCLEOTIDE SEQUENCE [LARGE SCALE GENOMIC DNA]</scope>
</reference>
<dbReference type="GO" id="GO:0008168">
    <property type="term" value="F:methyltransferase activity"/>
    <property type="evidence" value="ECO:0007669"/>
    <property type="project" value="UniProtKB-KW"/>
</dbReference>
<dbReference type="PANTHER" id="PTHR12176:SF85">
    <property type="entry name" value="METHYLTRANSFERASE-LIKE PROTEIN 13"/>
    <property type="match status" value="1"/>
</dbReference>
<protein>
    <submittedName>
        <fullName evidence="6">PABS domain-containing protein</fullName>
    </submittedName>
</protein>
<evidence type="ECO:0000313" key="6">
    <source>
        <dbReference type="WBParaSite" id="EVEC_0000389601-mRNA-1"/>
    </source>
</evidence>
<evidence type="ECO:0000313" key="4">
    <source>
        <dbReference type="EMBL" id="VDD88461.1"/>
    </source>
</evidence>
<dbReference type="Proteomes" id="UP000274131">
    <property type="component" value="Unassembled WGS sequence"/>
</dbReference>
<dbReference type="AlphaFoldDB" id="A0A0N4V1Q7"/>
<dbReference type="GO" id="GO:0032259">
    <property type="term" value="P:methylation"/>
    <property type="evidence" value="ECO:0007669"/>
    <property type="project" value="UniProtKB-KW"/>
</dbReference>